<evidence type="ECO:0000313" key="3">
    <source>
        <dbReference type="Proteomes" id="UP000635565"/>
    </source>
</evidence>
<dbReference type="SUPFAM" id="SSF69118">
    <property type="entry name" value="AhpD-like"/>
    <property type="match status" value="1"/>
</dbReference>
<gene>
    <name evidence="2" type="ORF">KSZ_30640</name>
</gene>
<dbReference type="EMBL" id="BNJJ01000008">
    <property type="protein sequence ID" value="GHO85058.1"/>
    <property type="molecule type" value="Genomic_DNA"/>
</dbReference>
<organism evidence="2 3">
    <name type="scientific">Dictyobacter formicarum</name>
    <dbReference type="NCBI Taxonomy" id="2778368"/>
    <lineage>
        <taxon>Bacteria</taxon>
        <taxon>Bacillati</taxon>
        <taxon>Chloroflexota</taxon>
        <taxon>Ktedonobacteria</taxon>
        <taxon>Ktedonobacterales</taxon>
        <taxon>Dictyobacteraceae</taxon>
        <taxon>Dictyobacter</taxon>
    </lineage>
</organism>
<dbReference type="Gene3D" id="1.20.1290.10">
    <property type="entry name" value="AhpD-like"/>
    <property type="match status" value="1"/>
</dbReference>
<protein>
    <submittedName>
        <fullName evidence="2">Alkyl hydroperoxide reductase AhpD</fullName>
    </submittedName>
</protein>
<dbReference type="PANTHER" id="PTHR34846">
    <property type="entry name" value="4-CARBOXYMUCONOLACTONE DECARBOXYLASE FAMILY PROTEIN (AFU_ORTHOLOGUE AFUA_6G11590)"/>
    <property type="match status" value="1"/>
</dbReference>
<dbReference type="PANTHER" id="PTHR34846:SF7">
    <property type="entry name" value="BLL7811 PROTEIN"/>
    <property type="match status" value="1"/>
</dbReference>
<comment type="caution">
    <text evidence="2">The sequence shown here is derived from an EMBL/GenBank/DDBJ whole genome shotgun (WGS) entry which is preliminary data.</text>
</comment>
<feature type="domain" description="Carboxymuconolactone decarboxylase-like" evidence="1">
    <location>
        <begin position="13"/>
        <end position="94"/>
    </location>
</feature>
<evidence type="ECO:0000259" key="1">
    <source>
        <dbReference type="Pfam" id="PF02627"/>
    </source>
</evidence>
<dbReference type="InterPro" id="IPR029032">
    <property type="entry name" value="AhpD-like"/>
</dbReference>
<evidence type="ECO:0000313" key="2">
    <source>
        <dbReference type="EMBL" id="GHO85058.1"/>
    </source>
</evidence>
<dbReference type="InterPro" id="IPR003779">
    <property type="entry name" value="CMD-like"/>
</dbReference>
<sequence>MQARMSNPAMILPDAMDSILTLLKATRKGGVPSKTLELVHLRASQINGCSACVDSGARNAKKAGETDERLFAVAAWREAPYFTDAERAALALTEAATRLADRPDPVPDEIWEEATRHFDEKGLAAIVLMIATTNLFNRLNATTRQPAGQQW</sequence>
<accession>A0ABQ3VHD5</accession>
<keyword evidence="3" id="KW-1185">Reference proteome</keyword>
<proteinExistence type="predicted"/>
<name>A0ABQ3VHD5_9CHLR</name>
<dbReference type="InterPro" id="IPR004675">
    <property type="entry name" value="AhpD_core"/>
</dbReference>
<dbReference type="RefSeq" id="WP_201362674.1">
    <property type="nucleotide sequence ID" value="NZ_BNJJ01000008.1"/>
</dbReference>
<dbReference type="Proteomes" id="UP000635565">
    <property type="component" value="Unassembled WGS sequence"/>
</dbReference>
<dbReference type="Pfam" id="PF02627">
    <property type="entry name" value="CMD"/>
    <property type="match status" value="1"/>
</dbReference>
<reference evidence="2 3" key="1">
    <citation type="journal article" date="2021" name="Int. J. Syst. Evol. Microbiol.">
        <title>Reticulibacter mediterranei gen. nov., sp. nov., within the new family Reticulibacteraceae fam. nov., and Ktedonospora formicarum gen. nov., sp. nov., Ktedonobacter robiniae sp. nov., Dictyobacter formicarum sp. nov. and Dictyobacter arantiisoli sp. nov., belonging to the class Ktedonobacteria.</title>
        <authorList>
            <person name="Yabe S."/>
            <person name="Zheng Y."/>
            <person name="Wang C.M."/>
            <person name="Sakai Y."/>
            <person name="Abe K."/>
            <person name="Yokota A."/>
            <person name="Donadio S."/>
            <person name="Cavaletti L."/>
            <person name="Monciardini P."/>
        </authorList>
    </citation>
    <scope>NUCLEOTIDE SEQUENCE [LARGE SCALE GENOMIC DNA]</scope>
    <source>
        <strain evidence="2 3">SOSP1-9</strain>
    </source>
</reference>
<dbReference type="NCBIfam" id="TIGR00778">
    <property type="entry name" value="ahpD_dom"/>
    <property type="match status" value="1"/>
</dbReference>